<gene>
    <name evidence="2" type="ORF">E2C01_041772</name>
</gene>
<protein>
    <submittedName>
        <fullName evidence="2">Uncharacterized protein</fullName>
    </submittedName>
</protein>
<dbReference type="AlphaFoldDB" id="A0A5B7FRW3"/>
<reference evidence="2 3" key="1">
    <citation type="submission" date="2019-05" db="EMBL/GenBank/DDBJ databases">
        <title>Another draft genome of Portunus trituberculatus and its Hox gene families provides insights of decapod evolution.</title>
        <authorList>
            <person name="Jeong J.-H."/>
            <person name="Song I."/>
            <person name="Kim S."/>
            <person name="Choi T."/>
            <person name="Kim D."/>
            <person name="Ryu S."/>
            <person name="Kim W."/>
        </authorList>
    </citation>
    <scope>NUCLEOTIDE SEQUENCE [LARGE SCALE GENOMIC DNA]</scope>
    <source>
        <tissue evidence="2">Muscle</tissue>
    </source>
</reference>
<accession>A0A5B7FRW3</accession>
<keyword evidence="1" id="KW-0732">Signal</keyword>
<dbReference type="Proteomes" id="UP000324222">
    <property type="component" value="Unassembled WGS sequence"/>
</dbReference>
<evidence type="ECO:0000313" key="3">
    <source>
        <dbReference type="Proteomes" id="UP000324222"/>
    </source>
</evidence>
<keyword evidence="3" id="KW-1185">Reference proteome</keyword>
<proteinExistence type="predicted"/>
<feature type="chain" id="PRO_5023064507" evidence="1">
    <location>
        <begin position="19"/>
        <end position="143"/>
    </location>
</feature>
<feature type="signal peptide" evidence="1">
    <location>
        <begin position="1"/>
        <end position="18"/>
    </location>
</feature>
<dbReference type="OrthoDB" id="377733at2759"/>
<evidence type="ECO:0000256" key="1">
    <source>
        <dbReference type="SAM" id="SignalP"/>
    </source>
</evidence>
<comment type="caution">
    <text evidence="2">The sequence shown here is derived from an EMBL/GenBank/DDBJ whole genome shotgun (WGS) entry which is preliminary data.</text>
</comment>
<organism evidence="2 3">
    <name type="scientific">Portunus trituberculatus</name>
    <name type="common">Swimming crab</name>
    <name type="synonym">Neptunus trituberculatus</name>
    <dbReference type="NCBI Taxonomy" id="210409"/>
    <lineage>
        <taxon>Eukaryota</taxon>
        <taxon>Metazoa</taxon>
        <taxon>Ecdysozoa</taxon>
        <taxon>Arthropoda</taxon>
        <taxon>Crustacea</taxon>
        <taxon>Multicrustacea</taxon>
        <taxon>Malacostraca</taxon>
        <taxon>Eumalacostraca</taxon>
        <taxon>Eucarida</taxon>
        <taxon>Decapoda</taxon>
        <taxon>Pleocyemata</taxon>
        <taxon>Brachyura</taxon>
        <taxon>Eubrachyura</taxon>
        <taxon>Portunoidea</taxon>
        <taxon>Portunidae</taxon>
        <taxon>Portuninae</taxon>
        <taxon>Portunus</taxon>
    </lineage>
</organism>
<name>A0A5B7FRW3_PORTR</name>
<sequence>MFESCSLMLASILLTVTCLLPDVVDQVILASRDVRVTQESHKKLQAVIPKSYVGISNDAFVYDEGRSAWEVTRVSNTPNSHRTHTALATAPNDSTAAHSPAMQQLTIENLQKLDNKTMTFGETVNLDTIMEESSIWSQESVVI</sequence>
<dbReference type="EMBL" id="VSRR010008051">
    <property type="protein sequence ID" value="MPC48009.1"/>
    <property type="molecule type" value="Genomic_DNA"/>
</dbReference>
<evidence type="ECO:0000313" key="2">
    <source>
        <dbReference type="EMBL" id="MPC48009.1"/>
    </source>
</evidence>